<evidence type="ECO:0000313" key="2">
    <source>
        <dbReference type="Proteomes" id="UP000053144"/>
    </source>
</evidence>
<reference evidence="2" key="1">
    <citation type="journal article" date="2015" name="Proc. Natl. Acad. Sci. U.S.A.">
        <title>Genome sequencing of adzuki bean (Vigna angularis) provides insight into high starch and low fat accumulation and domestication.</title>
        <authorList>
            <person name="Yang K."/>
            <person name="Tian Z."/>
            <person name="Chen C."/>
            <person name="Luo L."/>
            <person name="Zhao B."/>
            <person name="Wang Z."/>
            <person name="Yu L."/>
            <person name="Li Y."/>
            <person name="Sun Y."/>
            <person name="Li W."/>
            <person name="Chen Y."/>
            <person name="Li Y."/>
            <person name="Zhang Y."/>
            <person name="Ai D."/>
            <person name="Zhao J."/>
            <person name="Shang C."/>
            <person name="Ma Y."/>
            <person name="Wu B."/>
            <person name="Wang M."/>
            <person name="Gao L."/>
            <person name="Sun D."/>
            <person name="Zhang P."/>
            <person name="Guo F."/>
            <person name="Wang W."/>
            <person name="Li Y."/>
            <person name="Wang J."/>
            <person name="Varshney R.K."/>
            <person name="Wang J."/>
            <person name="Ling H.Q."/>
            <person name="Wan P."/>
        </authorList>
    </citation>
    <scope>NUCLEOTIDE SEQUENCE</scope>
    <source>
        <strain evidence="2">cv. Jingnong 6</strain>
    </source>
</reference>
<sequence length="185" mass="20848">MAHQEHLGIISDEVRDEIRLYECARKYETIVKQNLHLRRQLLLLPRTRFFLHFPVPLLNSPRHRFATSFLAGFRPCSATTRRPFLARPLPSPSHHWCLAGATSATTTTSARAFSAARPRFWPRLLPSPSRHRWPADASSAIAASATAASAGTASNAVSILLSALRLVHCVFAYNNWWKLKEKQIV</sequence>
<accession>A0A0L9TH73</accession>
<evidence type="ECO:0000313" key="1">
    <source>
        <dbReference type="EMBL" id="KOM29792.1"/>
    </source>
</evidence>
<dbReference type="AlphaFoldDB" id="A0A0L9TH73"/>
<dbReference type="Gramene" id="KOM29792">
    <property type="protein sequence ID" value="KOM29792"/>
    <property type="gene ID" value="LR48_Vigan797s000300"/>
</dbReference>
<dbReference type="Proteomes" id="UP000053144">
    <property type="component" value="Unassembled WGS sequence"/>
</dbReference>
<name>A0A0L9TH73_PHAAN</name>
<proteinExistence type="predicted"/>
<gene>
    <name evidence="1" type="ORF">LR48_Vigan797s000300</name>
</gene>
<organism evidence="1 2">
    <name type="scientific">Phaseolus angularis</name>
    <name type="common">Azuki bean</name>
    <name type="synonym">Vigna angularis</name>
    <dbReference type="NCBI Taxonomy" id="3914"/>
    <lineage>
        <taxon>Eukaryota</taxon>
        <taxon>Viridiplantae</taxon>
        <taxon>Streptophyta</taxon>
        <taxon>Embryophyta</taxon>
        <taxon>Tracheophyta</taxon>
        <taxon>Spermatophyta</taxon>
        <taxon>Magnoliopsida</taxon>
        <taxon>eudicotyledons</taxon>
        <taxon>Gunneridae</taxon>
        <taxon>Pentapetalae</taxon>
        <taxon>rosids</taxon>
        <taxon>fabids</taxon>
        <taxon>Fabales</taxon>
        <taxon>Fabaceae</taxon>
        <taxon>Papilionoideae</taxon>
        <taxon>50 kb inversion clade</taxon>
        <taxon>NPAAA clade</taxon>
        <taxon>indigoferoid/millettioid clade</taxon>
        <taxon>Phaseoleae</taxon>
        <taxon>Vigna</taxon>
    </lineage>
</organism>
<dbReference type="EMBL" id="KQ258540">
    <property type="protein sequence ID" value="KOM29792.1"/>
    <property type="molecule type" value="Genomic_DNA"/>
</dbReference>
<protein>
    <submittedName>
        <fullName evidence="1">Uncharacterized protein</fullName>
    </submittedName>
</protein>